<gene>
    <name evidence="2" type="ORF">HNR46_001781</name>
</gene>
<organism evidence="2 3">
    <name type="scientific">Haloferula luteola</name>
    <dbReference type="NCBI Taxonomy" id="595692"/>
    <lineage>
        <taxon>Bacteria</taxon>
        <taxon>Pseudomonadati</taxon>
        <taxon>Verrucomicrobiota</taxon>
        <taxon>Verrucomicrobiia</taxon>
        <taxon>Verrucomicrobiales</taxon>
        <taxon>Verrucomicrobiaceae</taxon>
        <taxon>Haloferula</taxon>
    </lineage>
</organism>
<feature type="transmembrane region" description="Helical" evidence="1">
    <location>
        <begin position="71"/>
        <end position="91"/>
    </location>
</feature>
<dbReference type="EMBL" id="JACHFD010000007">
    <property type="protein sequence ID" value="MBB5351544.1"/>
    <property type="molecule type" value="Genomic_DNA"/>
</dbReference>
<keyword evidence="3" id="KW-1185">Reference proteome</keyword>
<comment type="caution">
    <text evidence="2">The sequence shown here is derived from an EMBL/GenBank/DDBJ whole genome shotgun (WGS) entry which is preliminary data.</text>
</comment>
<keyword evidence="1" id="KW-0472">Membrane</keyword>
<evidence type="ECO:0000313" key="3">
    <source>
        <dbReference type="Proteomes" id="UP000557717"/>
    </source>
</evidence>
<dbReference type="Proteomes" id="UP000557717">
    <property type="component" value="Unassembled WGS sequence"/>
</dbReference>
<keyword evidence="1" id="KW-1133">Transmembrane helix</keyword>
<dbReference type="RefSeq" id="WP_184017804.1">
    <property type="nucleotide sequence ID" value="NZ_JACHFD010000007.1"/>
</dbReference>
<sequence length="94" mass="10535">MPLDSFLGEILFQALLEGLLARFFYGSGWVALKVLSGGRLRMAPFREMRELKLKKNRPSPPEHPPRLTAKFVCLVGMGAWAVTGLGIYFAIRAR</sequence>
<accession>A0A840V7I3</accession>
<dbReference type="AlphaFoldDB" id="A0A840V7I3"/>
<feature type="transmembrane region" description="Helical" evidence="1">
    <location>
        <begin position="12"/>
        <end position="32"/>
    </location>
</feature>
<evidence type="ECO:0000313" key="2">
    <source>
        <dbReference type="EMBL" id="MBB5351544.1"/>
    </source>
</evidence>
<evidence type="ECO:0000256" key="1">
    <source>
        <dbReference type="SAM" id="Phobius"/>
    </source>
</evidence>
<name>A0A840V7I3_9BACT</name>
<reference evidence="2 3" key="1">
    <citation type="submission" date="2020-08" db="EMBL/GenBank/DDBJ databases">
        <title>Genomic Encyclopedia of Type Strains, Phase IV (KMG-IV): sequencing the most valuable type-strain genomes for metagenomic binning, comparative biology and taxonomic classification.</title>
        <authorList>
            <person name="Goeker M."/>
        </authorList>
    </citation>
    <scope>NUCLEOTIDE SEQUENCE [LARGE SCALE GENOMIC DNA]</scope>
    <source>
        <strain evidence="2 3">YC6886</strain>
    </source>
</reference>
<proteinExistence type="predicted"/>
<protein>
    <submittedName>
        <fullName evidence="2">Uncharacterized protein</fullName>
    </submittedName>
</protein>
<keyword evidence="1" id="KW-0812">Transmembrane</keyword>